<dbReference type="EMBL" id="AATP01000003">
    <property type="protein sequence ID" value="EAU41404.1"/>
    <property type="molecule type" value="Genomic_DNA"/>
</dbReference>
<name>Q0G1Z4_9HYPH</name>
<dbReference type="AlphaFoldDB" id="Q0G1Z4"/>
<evidence type="ECO:0000313" key="3">
    <source>
        <dbReference type="Proteomes" id="UP000004310"/>
    </source>
</evidence>
<accession>Q0G1Z4</accession>
<comment type="caution">
    <text evidence="2">The sequence shown here is derived from an EMBL/GenBank/DDBJ whole genome shotgun (WGS) entry which is preliminary data.</text>
</comment>
<sequence length="53" mass="5476">MGGASVDASSGSPSIPTSRKGDARGRTAIGRAEDPTKKGGTKPPVKFWLEYQA</sequence>
<feature type="region of interest" description="Disordered" evidence="1">
    <location>
        <begin position="1"/>
        <end position="53"/>
    </location>
</feature>
<evidence type="ECO:0000313" key="2">
    <source>
        <dbReference type="EMBL" id="EAU41404.1"/>
    </source>
</evidence>
<feature type="compositionally biased region" description="Polar residues" evidence="1">
    <location>
        <begin position="7"/>
        <end position="17"/>
    </location>
</feature>
<gene>
    <name evidence="2" type="ORF">FP2506_01515</name>
</gene>
<keyword evidence="3" id="KW-1185">Reference proteome</keyword>
<feature type="compositionally biased region" description="Basic and acidic residues" evidence="1">
    <location>
        <begin position="19"/>
        <end position="37"/>
    </location>
</feature>
<proteinExistence type="predicted"/>
<evidence type="ECO:0000256" key="1">
    <source>
        <dbReference type="SAM" id="MobiDB-lite"/>
    </source>
</evidence>
<dbReference type="Proteomes" id="UP000004310">
    <property type="component" value="Unassembled WGS sequence"/>
</dbReference>
<dbReference type="HOGENOM" id="CLU_3061829_0_0_5"/>
<organism evidence="2 3">
    <name type="scientific">Fulvimarina pelagi HTCC2506</name>
    <dbReference type="NCBI Taxonomy" id="314231"/>
    <lineage>
        <taxon>Bacteria</taxon>
        <taxon>Pseudomonadati</taxon>
        <taxon>Pseudomonadota</taxon>
        <taxon>Alphaproteobacteria</taxon>
        <taxon>Hyphomicrobiales</taxon>
        <taxon>Aurantimonadaceae</taxon>
        <taxon>Fulvimarina</taxon>
    </lineage>
</organism>
<protein>
    <submittedName>
        <fullName evidence="2">Uncharacterized protein</fullName>
    </submittedName>
</protein>
<reference evidence="2 3" key="1">
    <citation type="journal article" date="2010" name="J. Bacteriol.">
        <title>Genome sequence of Fulvimarina pelagi HTCC2506T, a Mn(II)-oxidizing alphaproteobacterium possessing an aerobic anoxygenic photosynthetic gene cluster and Xanthorhodopsin.</title>
        <authorList>
            <person name="Kang I."/>
            <person name="Oh H.M."/>
            <person name="Lim S.I."/>
            <person name="Ferriera S."/>
            <person name="Giovannoni S.J."/>
            <person name="Cho J.C."/>
        </authorList>
    </citation>
    <scope>NUCLEOTIDE SEQUENCE [LARGE SCALE GENOMIC DNA]</scope>
    <source>
        <strain evidence="2 3">HTCC2506</strain>
    </source>
</reference>